<dbReference type="GO" id="GO:0016973">
    <property type="term" value="P:poly(A)+ mRNA export from nucleus"/>
    <property type="evidence" value="ECO:0007669"/>
    <property type="project" value="TreeGrafter"/>
</dbReference>
<keyword evidence="5" id="KW-0509">mRNA transport</keyword>
<dbReference type="GO" id="GO:0017056">
    <property type="term" value="F:structural constituent of nuclear pore"/>
    <property type="evidence" value="ECO:0007669"/>
    <property type="project" value="InterPro"/>
</dbReference>
<evidence type="ECO:0000256" key="1">
    <source>
        <dbReference type="ARBA" id="ARBA00004567"/>
    </source>
</evidence>
<dbReference type="Proteomes" id="UP000492821">
    <property type="component" value="Unassembled WGS sequence"/>
</dbReference>
<dbReference type="PANTHER" id="PTHR11225:SF4">
    <property type="entry name" value="NUCLEAR PORE COMPLEX PROTEIN NUP93"/>
    <property type="match status" value="1"/>
</dbReference>
<feature type="compositionally biased region" description="Polar residues" evidence="6">
    <location>
        <begin position="212"/>
        <end position="224"/>
    </location>
</feature>
<dbReference type="AlphaFoldDB" id="A0A7E4V0N0"/>
<keyword evidence="7" id="KW-0812">Transmembrane</keyword>
<reference evidence="9" key="2">
    <citation type="submission" date="2020-10" db="UniProtKB">
        <authorList>
            <consortium name="WormBaseParasite"/>
        </authorList>
    </citation>
    <scope>IDENTIFICATION</scope>
</reference>
<organism evidence="8 9">
    <name type="scientific">Panagrellus redivivus</name>
    <name type="common">Microworm</name>
    <dbReference type="NCBI Taxonomy" id="6233"/>
    <lineage>
        <taxon>Eukaryota</taxon>
        <taxon>Metazoa</taxon>
        <taxon>Ecdysozoa</taxon>
        <taxon>Nematoda</taxon>
        <taxon>Chromadorea</taxon>
        <taxon>Rhabditida</taxon>
        <taxon>Tylenchina</taxon>
        <taxon>Panagrolaimomorpha</taxon>
        <taxon>Panagrolaimoidea</taxon>
        <taxon>Panagrolaimidae</taxon>
        <taxon>Panagrellus</taxon>
    </lineage>
</organism>
<name>A0A7E4V0N0_PANRE</name>
<dbReference type="WBParaSite" id="Pan_g14970.t1">
    <property type="protein sequence ID" value="Pan_g14970.t1"/>
    <property type="gene ID" value="Pan_g14970"/>
</dbReference>
<keyword evidence="5" id="KW-0653">Protein transport</keyword>
<comment type="subcellular location">
    <subcellularLocation>
        <location evidence="1 5">Nucleus</location>
        <location evidence="1 5">Nuclear pore complex</location>
    </subcellularLocation>
</comment>
<dbReference type="Pfam" id="PF04097">
    <property type="entry name" value="Nic96"/>
    <property type="match status" value="1"/>
</dbReference>
<keyword evidence="7" id="KW-1133">Transmembrane helix</keyword>
<keyword evidence="5" id="KW-0813">Transport</keyword>
<evidence type="ECO:0000313" key="8">
    <source>
        <dbReference type="Proteomes" id="UP000492821"/>
    </source>
</evidence>
<evidence type="ECO:0000256" key="6">
    <source>
        <dbReference type="SAM" id="MobiDB-lite"/>
    </source>
</evidence>
<keyword evidence="3 5" id="KW-0906">Nuclear pore complex</keyword>
<dbReference type="PANTHER" id="PTHR11225">
    <property type="entry name" value="NUCLEAR PORE COMPLEX PROTEIN NUP93 NUCLEOPORIN NUP93 DEAD EYE PROTEIN"/>
    <property type="match status" value="1"/>
</dbReference>
<evidence type="ECO:0000256" key="4">
    <source>
        <dbReference type="ARBA" id="ARBA00023242"/>
    </source>
</evidence>
<proteinExistence type="inferred from homology"/>
<feature type="transmembrane region" description="Helical" evidence="7">
    <location>
        <begin position="14"/>
        <end position="45"/>
    </location>
</feature>
<feature type="region of interest" description="Disordered" evidence="6">
    <location>
        <begin position="127"/>
        <end position="165"/>
    </location>
</feature>
<reference evidence="8" key="1">
    <citation type="journal article" date="2013" name="Genetics">
        <title>The draft genome and transcriptome of Panagrellus redivivus are shaped by the harsh demands of a free-living lifestyle.</title>
        <authorList>
            <person name="Srinivasan J."/>
            <person name="Dillman A.R."/>
            <person name="Macchietto M.G."/>
            <person name="Heikkinen L."/>
            <person name="Lakso M."/>
            <person name="Fracchia K.M."/>
            <person name="Antoshechkin I."/>
            <person name="Mortazavi A."/>
            <person name="Wong G."/>
            <person name="Sternberg P.W."/>
        </authorList>
    </citation>
    <scope>NUCLEOTIDE SEQUENCE [LARGE SCALE GENOMIC DNA]</scope>
    <source>
        <strain evidence="8">MT8872</strain>
    </source>
</reference>
<evidence type="ECO:0000256" key="5">
    <source>
        <dbReference type="RuleBase" id="RU364035"/>
    </source>
</evidence>
<evidence type="ECO:0000256" key="3">
    <source>
        <dbReference type="ARBA" id="ARBA00023132"/>
    </source>
</evidence>
<sequence length="867" mass="97048">MHVLPQPMIDSPRAAAWGIVIALCLRMFLPSPAALLISLFIAFLLCHFREPFAVTIEIRLFPPLSTMSNDFSALLNASSFDGNVSMSPARNKINQSQLLETSISSPTQLNQFQDIFKSSEEIWNRKQLKNHGPGGDAGPRRPTASIFSSSKNSTKQAVPSSGGYKDNYSTDSYNVVSGAAITGLVEQSVHRARLEAERVFLNQHVLESNNLRYGRSRSPNTSNAHVKDFGSSLERPKSKHLKPLDNFVENVFAKKVEQALSSPERTAGLLPALKSAVLDAKDPAIEVVWDKIFALCKGSLKDSNSSVAEFRMSKDWMRHVVEAATGYLQAEYKRHMEEVIELNLEIAQRGGVPGTLSLIEAYLNVAKLSSGLAENELFNRHPVWCVLFHALRLGDYTAAGTIANSLLNSPTNSILVQVVNALAKNVMIDHQTRHKLYAEWTHEEHRCTDIFKRAVYGLLLDLDCTDVNDSIENWLWAKLVSVKLDVEHGFDRFQSLQRLVSLEYGEDYFLDEENGGAPLLYFSALLLTGQLERAIEILHRFDMPVFATHLAILAYVQNLIILTEKVSDEILTPDPSDQTACRINFARIVIMYVKRFEMVNVSFALNYCFFLNELYFDGKRTEDKGSLFEACVSRLVYVTGEADSILGRMTNEGVRSKGLIDRFASEINVNDVIARIALDTSLNGDNLTAGAIYCLAGHVDESIKLMNRQLSVTIPSLTPNTEASVKFAQRLLRQYANSPNVDKQNIRTLTTLLHIYTLCRLYKEERYEEVINGAEQYKIVPLDPDTVPTEVERFKLVPEEVGALLSDVSLVLMNSIVQRFKVVPANSHLQQRLLDFSKAILLYSAMIPFRFPTAVNSKLLQLQASIS</sequence>
<feature type="region of interest" description="Disordered" evidence="6">
    <location>
        <begin position="212"/>
        <end position="237"/>
    </location>
</feature>
<accession>A0A7E4V0N0</accession>
<dbReference type="GO" id="GO:0006606">
    <property type="term" value="P:protein import into nucleus"/>
    <property type="evidence" value="ECO:0007669"/>
    <property type="project" value="TreeGrafter"/>
</dbReference>
<keyword evidence="5" id="KW-0811">Translocation</keyword>
<dbReference type="InterPro" id="IPR007231">
    <property type="entry name" value="Nucleoporin_int_Nup93/Nic96"/>
</dbReference>
<keyword evidence="5 7" id="KW-0472">Membrane</keyword>
<keyword evidence="8" id="KW-1185">Reference proteome</keyword>
<evidence type="ECO:0000256" key="7">
    <source>
        <dbReference type="SAM" id="Phobius"/>
    </source>
</evidence>
<comment type="similarity">
    <text evidence="2 5">Belongs to the nucleoporin interacting component (NIC) family.</text>
</comment>
<protein>
    <recommendedName>
        <fullName evidence="5">Nuclear pore protein</fullName>
    </recommendedName>
</protein>
<feature type="compositionally biased region" description="Polar residues" evidence="6">
    <location>
        <begin position="145"/>
        <end position="159"/>
    </location>
</feature>
<keyword evidence="4 5" id="KW-0539">Nucleus</keyword>
<dbReference type="GO" id="GO:0005643">
    <property type="term" value="C:nuclear pore"/>
    <property type="evidence" value="ECO:0007669"/>
    <property type="project" value="UniProtKB-SubCell"/>
</dbReference>
<evidence type="ECO:0000256" key="2">
    <source>
        <dbReference type="ARBA" id="ARBA00010186"/>
    </source>
</evidence>
<evidence type="ECO:0000313" key="9">
    <source>
        <dbReference type="WBParaSite" id="Pan_g14970.t1"/>
    </source>
</evidence>